<evidence type="ECO:0000313" key="2">
    <source>
        <dbReference type="Proteomes" id="UP000827986"/>
    </source>
</evidence>
<feature type="non-terminal residue" evidence="1">
    <location>
        <position position="50"/>
    </location>
</feature>
<dbReference type="EMBL" id="JAHDVG010000473">
    <property type="protein sequence ID" value="KAH1178964.1"/>
    <property type="molecule type" value="Genomic_DNA"/>
</dbReference>
<feature type="non-terminal residue" evidence="1">
    <location>
        <position position="1"/>
    </location>
</feature>
<comment type="caution">
    <text evidence="1">The sequence shown here is derived from an EMBL/GenBank/DDBJ whole genome shotgun (WGS) entry which is preliminary data.</text>
</comment>
<sequence length="50" mass="5277">KAESPQLLCGQSLLQMKGLCCSGVECAGAVPKPQERGLSCARQCQQEAKL</sequence>
<organism evidence="1 2">
    <name type="scientific">Mauremys mutica</name>
    <name type="common">yellowpond turtle</name>
    <dbReference type="NCBI Taxonomy" id="74926"/>
    <lineage>
        <taxon>Eukaryota</taxon>
        <taxon>Metazoa</taxon>
        <taxon>Chordata</taxon>
        <taxon>Craniata</taxon>
        <taxon>Vertebrata</taxon>
        <taxon>Euteleostomi</taxon>
        <taxon>Archelosauria</taxon>
        <taxon>Testudinata</taxon>
        <taxon>Testudines</taxon>
        <taxon>Cryptodira</taxon>
        <taxon>Durocryptodira</taxon>
        <taxon>Testudinoidea</taxon>
        <taxon>Geoemydidae</taxon>
        <taxon>Geoemydinae</taxon>
        <taxon>Mauremys</taxon>
    </lineage>
</organism>
<dbReference type="AlphaFoldDB" id="A0A9D4B3A0"/>
<keyword evidence="2" id="KW-1185">Reference proteome</keyword>
<name>A0A9D4B3A0_9SAUR</name>
<dbReference type="Proteomes" id="UP000827986">
    <property type="component" value="Unassembled WGS sequence"/>
</dbReference>
<accession>A0A9D4B3A0</accession>
<reference evidence="1" key="1">
    <citation type="submission" date="2021-09" db="EMBL/GenBank/DDBJ databases">
        <title>The genome of Mauremys mutica provides insights into the evolution of semi-aquatic lifestyle.</title>
        <authorList>
            <person name="Gong S."/>
            <person name="Gao Y."/>
        </authorList>
    </citation>
    <scope>NUCLEOTIDE SEQUENCE</scope>
    <source>
        <strain evidence="1">MM-2020</strain>
        <tissue evidence="1">Muscle</tissue>
    </source>
</reference>
<evidence type="ECO:0000313" key="1">
    <source>
        <dbReference type="EMBL" id="KAH1178964.1"/>
    </source>
</evidence>
<protein>
    <submittedName>
        <fullName evidence="1">Uncharacterized protein</fullName>
    </submittedName>
</protein>
<gene>
    <name evidence="1" type="ORF">KIL84_000295</name>
</gene>
<proteinExistence type="predicted"/>